<dbReference type="Proteomes" id="UP001189429">
    <property type="component" value="Unassembled WGS sequence"/>
</dbReference>
<name>A0ABN9S5X9_9DINO</name>
<comment type="caution">
    <text evidence="1">The sequence shown here is derived from an EMBL/GenBank/DDBJ whole genome shotgun (WGS) entry which is preliminary data.</text>
</comment>
<organism evidence="1 2">
    <name type="scientific">Prorocentrum cordatum</name>
    <dbReference type="NCBI Taxonomy" id="2364126"/>
    <lineage>
        <taxon>Eukaryota</taxon>
        <taxon>Sar</taxon>
        <taxon>Alveolata</taxon>
        <taxon>Dinophyceae</taxon>
        <taxon>Prorocentrales</taxon>
        <taxon>Prorocentraceae</taxon>
        <taxon>Prorocentrum</taxon>
    </lineage>
</organism>
<reference evidence="1" key="1">
    <citation type="submission" date="2023-10" db="EMBL/GenBank/DDBJ databases">
        <authorList>
            <person name="Chen Y."/>
            <person name="Shah S."/>
            <person name="Dougan E. K."/>
            <person name="Thang M."/>
            <person name="Chan C."/>
        </authorList>
    </citation>
    <scope>NUCLEOTIDE SEQUENCE [LARGE SCALE GENOMIC DNA]</scope>
</reference>
<proteinExistence type="predicted"/>
<feature type="non-terminal residue" evidence="1">
    <location>
        <position position="1"/>
    </location>
</feature>
<evidence type="ECO:0008006" key="3">
    <source>
        <dbReference type="Google" id="ProtNLM"/>
    </source>
</evidence>
<protein>
    <recommendedName>
        <fullName evidence="3">Nuclear pore complex protein</fullName>
    </recommendedName>
</protein>
<dbReference type="EMBL" id="CAUYUJ010009607">
    <property type="protein sequence ID" value="CAK0827237.1"/>
    <property type="molecule type" value="Genomic_DNA"/>
</dbReference>
<evidence type="ECO:0000313" key="2">
    <source>
        <dbReference type="Proteomes" id="UP001189429"/>
    </source>
</evidence>
<feature type="non-terminal residue" evidence="1">
    <location>
        <position position="118"/>
    </location>
</feature>
<accession>A0ABN9S5X9</accession>
<keyword evidence="2" id="KW-1185">Reference proteome</keyword>
<gene>
    <name evidence="1" type="ORF">PCOR1329_LOCUS26833</name>
</gene>
<sequence>EWSLVVEHLRQLARLVALEGRMQPDGKVAASQGRNADSGGTLWDQEAQEHAIRILVEEAKVNLCLRMISEFKKWSYDPTRQSSVKHGAAALGVPESQVEVMCSHYEETLGLLLERAFE</sequence>
<evidence type="ECO:0000313" key="1">
    <source>
        <dbReference type="EMBL" id="CAK0827237.1"/>
    </source>
</evidence>